<dbReference type="STRING" id="1497020.DO97_01350"/>
<evidence type="ECO:0000313" key="2">
    <source>
        <dbReference type="Proteomes" id="UP000030170"/>
    </source>
</evidence>
<dbReference type="Proteomes" id="UP000030170">
    <property type="component" value="Unassembled WGS sequence"/>
</dbReference>
<sequence length="64" mass="7155">MKAVRPFTQDCDGGSGGICGIPQQTLERLISKDSWLEQWRNYVGKVAVKTDQKTAEKTSDVNIR</sequence>
<gene>
    <name evidence="1" type="ORF">DO97_01350</name>
</gene>
<evidence type="ECO:0000313" key="1">
    <source>
        <dbReference type="EMBL" id="KGF73192.1"/>
    </source>
</evidence>
<organism evidence="1 2">
    <name type="scientific">Neosynechococcus sphagnicola sy1</name>
    <dbReference type="NCBI Taxonomy" id="1497020"/>
    <lineage>
        <taxon>Bacteria</taxon>
        <taxon>Bacillati</taxon>
        <taxon>Cyanobacteriota</taxon>
        <taxon>Cyanophyceae</taxon>
        <taxon>Neosynechococcales</taxon>
        <taxon>Neosynechococcaceae</taxon>
        <taxon>Neosynechococcus</taxon>
    </lineage>
</organism>
<keyword evidence="2" id="KW-1185">Reference proteome</keyword>
<name>A0A098TMU2_9CYAN</name>
<protein>
    <submittedName>
        <fullName evidence="1">Uncharacterized protein</fullName>
    </submittedName>
</protein>
<dbReference type="AlphaFoldDB" id="A0A098TMU2"/>
<dbReference type="RefSeq" id="WP_036531843.1">
    <property type="nucleotide sequence ID" value="NZ_JJML01000014.1"/>
</dbReference>
<dbReference type="EMBL" id="JJML01000014">
    <property type="protein sequence ID" value="KGF73192.1"/>
    <property type="molecule type" value="Genomic_DNA"/>
</dbReference>
<accession>A0A098TMU2</accession>
<comment type="caution">
    <text evidence="1">The sequence shown here is derived from an EMBL/GenBank/DDBJ whole genome shotgun (WGS) entry which is preliminary data.</text>
</comment>
<proteinExistence type="predicted"/>
<reference evidence="1 2" key="1">
    <citation type="journal article" date="2014" name="Mol. Ecol.">
        <title>Evolution of Synechococcus.</title>
        <authorList>
            <person name="Dvorak P."/>
            <person name="Casamatta D."/>
            <person name="Hasler P."/>
            <person name="Poulickova A."/>
            <person name="Ondrej V."/>
            <person name="Sanges R."/>
        </authorList>
    </citation>
    <scope>NUCLEOTIDE SEQUENCE [LARGE SCALE GENOMIC DNA]</scope>
    <source>
        <strain evidence="1 2">CAUP A 1101</strain>
    </source>
</reference>